<organism evidence="1 2">
    <name type="scientific">Candolleomyces aberdarensis</name>
    <dbReference type="NCBI Taxonomy" id="2316362"/>
    <lineage>
        <taxon>Eukaryota</taxon>
        <taxon>Fungi</taxon>
        <taxon>Dikarya</taxon>
        <taxon>Basidiomycota</taxon>
        <taxon>Agaricomycotina</taxon>
        <taxon>Agaricomycetes</taxon>
        <taxon>Agaricomycetidae</taxon>
        <taxon>Agaricales</taxon>
        <taxon>Agaricineae</taxon>
        <taxon>Psathyrellaceae</taxon>
        <taxon>Candolleomyces</taxon>
    </lineage>
</organism>
<sequence>MDVLIVRPFESLRRSGQCNLSTFPYAILIDGLDECNGEPSTAAALRHVNATTKCKAEDRQAELLTAIKNSLLNTDLPFRIFIASRPEWAIRTALDIGGYLKELVYHIQLSDQYDATEDMRRFLRKRFHLIGLSIGEPHWFTEGNIEALARAASGQFVYVATVFKYVSERRASPVHRLKTVLNWTPDDGQVTRPFEALDTLYTNIVLSAKEAYEAVDTHSGRDFLLLFRIFQLEVLGSLDHDHARTILNLESNAWKIFTSDLHSLVHLVGEELGFTYLTTYHQSLEDFMDQESRARELFVPEARAYTHLAECCMRYIIESPVLEFQQAPSKDRLFLEDCLAWAIKKLAHFLACAVTIDDEIVDFTRKDGWHKIDMALPSGRNIIFEQWKEDSDWVKRLSGIADDLKTREPEAAAIMSMYVEEWKHFFDIMELRDDYGHSDSDFECSDSDSDYSFTSFYDTDHSDAITDCHLNE</sequence>
<comment type="caution">
    <text evidence="1">The sequence shown here is derived from an EMBL/GenBank/DDBJ whole genome shotgun (WGS) entry which is preliminary data.</text>
</comment>
<dbReference type="PANTHER" id="PTHR10039">
    <property type="entry name" value="AMELOGENIN"/>
    <property type="match status" value="1"/>
</dbReference>
<dbReference type="PANTHER" id="PTHR10039:SF14">
    <property type="entry name" value="NACHT DOMAIN-CONTAINING PROTEIN"/>
    <property type="match status" value="1"/>
</dbReference>
<protein>
    <recommendedName>
        <fullName evidence="3">NACHT domain-containing protein</fullName>
    </recommendedName>
</protein>
<name>A0A4Q2DA63_9AGAR</name>
<evidence type="ECO:0008006" key="3">
    <source>
        <dbReference type="Google" id="ProtNLM"/>
    </source>
</evidence>
<gene>
    <name evidence="1" type="ORF">EST38_g10638</name>
</gene>
<accession>A0A4Q2DA63</accession>
<dbReference type="Proteomes" id="UP000290288">
    <property type="component" value="Unassembled WGS sequence"/>
</dbReference>
<dbReference type="AlphaFoldDB" id="A0A4Q2DA63"/>
<evidence type="ECO:0000313" key="1">
    <source>
        <dbReference type="EMBL" id="RXW15215.1"/>
    </source>
</evidence>
<keyword evidence="2" id="KW-1185">Reference proteome</keyword>
<evidence type="ECO:0000313" key="2">
    <source>
        <dbReference type="Proteomes" id="UP000290288"/>
    </source>
</evidence>
<proteinExistence type="predicted"/>
<dbReference type="EMBL" id="SDEE01000581">
    <property type="protein sequence ID" value="RXW15215.1"/>
    <property type="molecule type" value="Genomic_DNA"/>
</dbReference>
<reference evidence="1 2" key="1">
    <citation type="submission" date="2019-01" db="EMBL/GenBank/DDBJ databases">
        <title>Draft genome sequence of Psathyrella aberdarensis IHI B618.</title>
        <authorList>
            <person name="Buettner E."/>
            <person name="Kellner H."/>
        </authorList>
    </citation>
    <scope>NUCLEOTIDE SEQUENCE [LARGE SCALE GENOMIC DNA]</scope>
    <source>
        <strain evidence="1 2">IHI B618</strain>
    </source>
</reference>